<dbReference type="SMART" id="SM00580">
    <property type="entry name" value="PUG"/>
    <property type="match status" value="1"/>
</dbReference>
<gene>
    <name evidence="4" type="ORF">WJX73_008748</name>
</gene>
<dbReference type="EMBL" id="JALJOQ010000170">
    <property type="protein sequence ID" value="KAK9791864.1"/>
    <property type="molecule type" value="Genomic_DNA"/>
</dbReference>
<dbReference type="Gene3D" id="1.20.58.2190">
    <property type="match status" value="1"/>
</dbReference>
<comment type="caution">
    <text evidence="4">The sequence shown here is derived from an EMBL/GenBank/DDBJ whole genome shotgun (WGS) entry which is preliminary data.</text>
</comment>
<evidence type="ECO:0008006" key="6">
    <source>
        <dbReference type="Google" id="ProtNLM"/>
    </source>
</evidence>
<proteinExistence type="predicted"/>
<dbReference type="PANTHER" id="PTHR46713">
    <property type="entry name" value="F13M7.16 PROTEIN"/>
    <property type="match status" value="1"/>
</dbReference>
<accession>A0AAW1NU73</accession>
<evidence type="ECO:0000313" key="5">
    <source>
        <dbReference type="Proteomes" id="UP001465755"/>
    </source>
</evidence>
<feature type="region of interest" description="Disordered" evidence="1">
    <location>
        <begin position="63"/>
        <end position="110"/>
    </location>
</feature>
<feature type="domain" description="OTU1-like C-terminal C2H2-type zinc finger" evidence="3">
    <location>
        <begin position="4"/>
        <end position="34"/>
    </location>
</feature>
<keyword evidence="5" id="KW-1185">Reference proteome</keyword>
<feature type="domain" description="PUB" evidence="2">
    <location>
        <begin position="225"/>
        <end position="298"/>
    </location>
</feature>
<feature type="compositionally biased region" description="Basic and acidic residues" evidence="1">
    <location>
        <begin position="174"/>
        <end position="185"/>
    </location>
</feature>
<reference evidence="4 5" key="1">
    <citation type="journal article" date="2024" name="Nat. Commun.">
        <title>Phylogenomics reveals the evolutionary origins of lichenization in chlorophyte algae.</title>
        <authorList>
            <person name="Puginier C."/>
            <person name="Libourel C."/>
            <person name="Otte J."/>
            <person name="Skaloud P."/>
            <person name="Haon M."/>
            <person name="Grisel S."/>
            <person name="Petersen M."/>
            <person name="Berrin J.G."/>
            <person name="Delaux P.M."/>
            <person name="Dal Grande F."/>
            <person name="Keller J."/>
        </authorList>
    </citation>
    <scope>NUCLEOTIDE SEQUENCE [LARGE SCALE GENOMIC DNA]</scope>
    <source>
        <strain evidence="4 5">SAG 2036</strain>
    </source>
</reference>
<feature type="compositionally biased region" description="Basic and acidic residues" evidence="1">
    <location>
        <begin position="76"/>
        <end position="110"/>
    </location>
</feature>
<dbReference type="InterPro" id="IPR036339">
    <property type="entry name" value="PUB-like_dom_sf"/>
</dbReference>
<dbReference type="PANTHER" id="PTHR46713:SF1">
    <property type="entry name" value="F13M7.16 PROTEIN"/>
    <property type="match status" value="1"/>
</dbReference>
<dbReference type="InterPro" id="IPR018997">
    <property type="entry name" value="PUB_domain"/>
</dbReference>
<feature type="region of interest" description="Disordered" evidence="1">
    <location>
        <begin position="156"/>
        <end position="202"/>
    </location>
</feature>
<dbReference type="Pfam" id="PF09409">
    <property type="entry name" value="PUB"/>
    <property type="match status" value="1"/>
</dbReference>
<dbReference type="Pfam" id="PF24560">
    <property type="entry name" value="zf-C2H2_OTU1_C"/>
    <property type="match status" value="1"/>
</dbReference>
<evidence type="ECO:0000256" key="1">
    <source>
        <dbReference type="SAM" id="MobiDB-lite"/>
    </source>
</evidence>
<evidence type="ECO:0000313" key="4">
    <source>
        <dbReference type="EMBL" id="KAK9791864.1"/>
    </source>
</evidence>
<dbReference type="Proteomes" id="UP001465755">
    <property type="component" value="Unassembled WGS sequence"/>
</dbReference>
<organism evidence="4 5">
    <name type="scientific">Symbiochloris irregularis</name>
    <dbReference type="NCBI Taxonomy" id="706552"/>
    <lineage>
        <taxon>Eukaryota</taxon>
        <taxon>Viridiplantae</taxon>
        <taxon>Chlorophyta</taxon>
        <taxon>core chlorophytes</taxon>
        <taxon>Trebouxiophyceae</taxon>
        <taxon>Trebouxiales</taxon>
        <taxon>Trebouxiaceae</taxon>
        <taxon>Symbiochloris</taxon>
    </lineage>
</organism>
<dbReference type="SUPFAM" id="SSF143503">
    <property type="entry name" value="PUG domain-like"/>
    <property type="match status" value="1"/>
</dbReference>
<evidence type="ECO:0000259" key="3">
    <source>
        <dbReference type="Pfam" id="PF24560"/>
    </source>
</evidence>
<dbReference type="InterPro" id="IPR057766">
    <property type="entry name" value="Znf-C2H2_OTU1-like_C"/>
</dbReference>
<protein>
    <recommendedName>
        <fullName evidence="6">PUB domain-containing protein</fullName>
    </recommendedName>
</protein>
<name>A0AAW1NU73_9CHLO</name>
<dbReference type="AlphaFoldDB" id="A0AAW1NU73"/>
<evidence type="ECO:0000259" key="2">
    <source>
        <dbReference type="Pfam" id="PF09409"/>
    </source>
</evidence>
<sequence>MALSLVCKDCHLPLRSVAEVQEHGETTGHSNFEESTEAVLSLAVQWIMEHEEDPEAESPLLVAKDQQQAATPKRQLTPEEAKKEAEELIRKAKAKREREERESERLREQERIRSGKELAQAKRLEDDLQLKRNMEARRIEKAEAARAKERIRAKLEEDRKERRRKLGLPEEPTEAEKQAAAEKAKPQPAPEQRSVNAPPPPRATIAEQLRKHLVNMKKAHAGEDERIKTCWATLMKYCGNIAQNPAEEKFRRIRLSNAAFQTRVGSVTGGIDFLKTLGFDLVSEADGSQALFLPQDKATRDVLNVAGAELNSAMTNPYFGML</sequence>